<comment type="caution">
    <text evidence="1">The sequence shown here is derived from an EMBL/GenBank/DDBJ whole genome shotgun (WGS) entry which is preliminary data.</text>
</comment>
<accession>A0A0F9EYX6</accession>
<gene>
    <name evidence="1" type="ORF">LCGC14_2369320</name>
</gene>
<organism evidence="1">
    <name type="scientific">marine sediment metagenome</name>
    <dbReference type="NCBI Taxonomy" id="412755"/>
    <lineage>
        <taxon>unclassified sequences</taxon>
        <taxon>metagenomes</taxon>
        <taxon>ecological metagenomes</taxon>
    </lineage>
</organism>
<evidence type="ECO:0000313" key="1">
    <source>
        <dbReference type="EMBL" id="KKL29018.1"/>
    </source>
</evidence>
<sequence length="71" mass="8666">MKNINLTERERDFLISITEYFEESNLINDYTITRKGYKFTKNEMEKLQNKMTEDEAETLSLKYIEEHEHLD</sequence>
<name>A0A0F9EYX6_9ZZZZ</name>
<dbReference type="AlphaFoldDB" id="A0A0F9EYX6"/>
<dbReference type="EMBL" id="LAZR01034888">
    <property type="protein sequence ID" value="KKL29018.1"/>
    <property type="molecule type" value="Genomic_DNA"/>
</dbReference>
<proteinExistence type="predicted"/>
<reference evidence="1" key="1">
    <citation type="journal article" date="2015" name="Nature">
        <title>Complex archaea that bridge the gap between prokaryotes and eukaryotes.</title>
        <authorList>
            <person name="Spang A."/>
            <person name="Saw J.H."/>
            <person name="Jorgensen S.L."/>
            <person name="Zaremba-Niedzwiedzka K."/>
            <person name="Martijn J."/>
            <person name="Lind A.E."/>
            <person name="van Eijk R."/>
            <person name="Schleper C."/>
            <person name="Guy L."/>
            <person name="Ettema T.J."/>
        </authorList>
    </citation>
    <scope>NUCLEOTIDE SEQUENCE</scope>
</reference>
<protein>
    <submittedName>
        <fullName evidence="1">Uncharacterized protein</fullName>
    </submittedName>
</protein>